<proteinExistence type="predicted"/>
<gene>
    <name evidence="1" type="ORF">H0A72_12995</name>
</gene>
<evidence type="ECO:0000313" key="2">
    <source>
        <dbReference type="Proteomes" id="UP000559809"/>
    </source>
</evidence>
<dbReference type="EMBL" id="JACCEM010000006">
    <property type="protein sequence ID" value="NYT50229.1"/>
    <property type="molecule type" value="Genomic_DNA"/>
</dbReference>
<comment type="caution">
    <text evidence="1">The sequence shown here is derived from an EMBL/GenBank/DDBJ whole genome shotgun (WGS) entry which is preliminary data.</text>
</comment>
<dbReference type="Proteomes" id="UP000559809">
    <property type="component" value="Unassembled WGS sequence"/>
</dbReference>
<accession>A0A853G1R6</accession>
<reference evidence="1 2" key="1">
    <citation type="submission" date="2020-07" db="EMBL/GenBank/DDBJ databases">
        <title>Taxonomic revisions and descriptions of new bacterial species based on genomic comparisons in the high-G+C-content subgroup of the family Alcaligenaceae.</title>
        <authorList>
            <person name="Szabo A."/>
            <person name="Felfoldi T."/>
        </authorList>
    </citation>
    <scope>NUCLEOTIDE SEQUENCE [LARGE SCALE GENOMIC DNA]</scope>
    <source>
        <strain evidence="1 2">LMG 24012</strain>
    </source>
</reference>
<sequence>MGGQTIITGCGVYVTRSGRLAFISDVDGGADGGEQRYFGYVLHQDRHAAVQQWYAWSADGHCQSLINDHIDIIEKV</sequence>
<keyword evidence="2" id="KW-1185">Reference proteome</keyword>
<evidence type="ECO:0000313" key="1">
    <source>
        <dbReference type="EMBL" id="NYT50229.1"/>
    </source>
</evidence>
<protein>
    <submittedName>
        <fullName evidence="1">Uncharacterized protein</fullName>
    </submittedName>
</protein>
<dbReference type="RefSeq" id="WP_180155956.1">
    <property type="nucleotide sequence ID" value="NZ_JACCEM010000006.1"/>
</dbReference>
<dbReference type="AlphaFoldDB" id="A0A853G1R6"/>
<name>A0A853G1R6_9BURK</name>
<organism evidence="1 2">
    <name type="scientific">Parapusillimonas granuli</name>
    <dbReference type="NCBI Taxonomy" id="380911"/>
    <lineage>
        <taxon>Bacteria</taxon>
        <taxon>Pseudomonadati</taxon>
        <taxon>Pseudomonadota</taxon>
        <taxon>Betaproteobacteria</taxon>
        <taxon>Burkholderiales</taxon>
        <taxon>Alcaligenaceae</taxon>
        <taxon>Parapusillimonas</taxon>
    </lineage>
</organism>